<evidence type="ECO:0000256" key="1">
    <source>
        <dbReference type="SAM" id="MobiDB-lite"/>
    </source>
</evidence>
<protein>
    <submittedName>
        <fullName evidence="2">Uncharacterized protein</fullName>
    </submittedName>
</protein>
<name>A0AAP0ESB5_9MAGN</name>
<organism evidence="2 3">
    <name type="scientific">Stephania yunnanensis</name>
    <dbReference type="NCBI Taxonomy" id="152371"/>
    <lineage>
        <taxon>Eukaryota</taxon>
        <taxon>Viridiplantae</taxon>
        <taxon>Streptophyta</taxon>
        <taxon>Embryophyta</taxon>
        <taxon>Tracheophyta</taxon>
        <taxon>Spermatophyta</taxon>
        <taxon>Magnoliopsida</taxon>
        <taxon>Ranunculales</taxon>
        <taxon>Menispermaceae</taxon>
        <taxon>Menispermoideae</taxon>
        <taxon>Cissampelideae</taxon>
        <taxon>Stephania</taxon>
    </lineage>
</organism>
<comment type="caution">
    <text evidence="2">The sequence shown here is derived from an EMBL/GenBank/DDBJ whole genome shotgun (WGS) entry which is preliminary data.</text>
</comment>
<evidence type="ECO:0000313" key="2">
    <source>
        <dbReference type="EMBL" id="KAK9098479.1"/>
    </source>
</evidence>
<dbReference type="AlphaFoldDB" id="A0AAP0ESB5"/>
<gene>
    <name evidence="2" type="ORF">Syun_025524</name>
</gene>
<evidence type="ECO:0000313" key="3">
    <source>
        <dbReference type="Proteomes" id="UP001420932"/>
    </source>
</evidence>
<keyword evidence="3" id="KW-1185">Reference proteome</keyword>
<sequence>MSCSNKIFCHNSYTSPGTSIELIFYTKRQDDEKYKHRDLLQSNQGKSTFSKREVSITNKLQQEERDESKNRNTRHMRPSIHIVMGSHISQKILNKIIR</sequence>
<reference evidence="2 3" key="1">
    <citation type="submission" date="2024-01" db="EMBL/GenBank/DDBJ databases">
        <title>Genome assemblies of Stephania.</title>
        <authorList>
            <person name="Yang L."/>
        </authorList>
    </citation>
    <scope>NUCLEOTIDE SEQUENCE [LARGE SCALE GENOMIC DNA]</scope>
    <source>
        <strain evidence="2">YNDBR</strain>
        <tissue evidence="2">Leaf</tissue>
    </source>
</reference>
<dbReference type="Proteomes" id="UP001420932">
    <property type="component" value="Unassembled WGS sequence"/>
</dbReference>
<proteinExistence type="predicted"/>
<feature type="compositionally biased region" description="Basic and acidic residues" evidence="1">
    <location>
        <begin position="61"/>
        <end position="70"/>
    </location>
</feature>
<feature type="region of interest" description="Disordered" evidence="1">
    <location>
        <begin position="39"/>
        <end position="80"/>
    </location>
</feature>
<accession>A0AAP0ESB5</accession>
<dbReference type="EMBL" id="JBBNAF010000011">
    <property type="protein sequence ID" value="KAK9098479.1"/>
    <property type="molecule type" value="Genomic_DNA"/>
</dbReference>